<gene>
    <name evidence="1" type="ORF">CAL19_08350</name>
</gene>
<evidence type="ECO:0000313" key="2">
    <source>
        <dbReference type="Proteomes" id="UP000216947"/>
    </source>
</evidence>
<keyword evidence="2" id="KW-1185">Reference proteome</keyword>
<evidence type="ECO:0008006" key="3">
    <source>
        <dbReference type="Google" id="ProtNLM"/>
    </source>
</evidence>
<sequence>MSKLKANGSAAPPALVVPYPRRLGASAHDIASHRALAGKLATVLGCPCVLDYEPGGDARPGRERIYYVPAMTLGAPAAERLGIGNEADLYGGVVPYEFVATKAISHPVLERAHAAPPPGWQARLGERLRGCVLQGYTVFSCQDALRAGALLLRDGPVRIKPVHATAGRGQLTAHDEADLRAAVRSLDESEFAQCGLVLEEHLEDVDTYSVGVARLPGLCASYVGTQRLTRDNQGAAVYGGSDMIFVRGDLDVLAARHWPAALRHAIGLAMQYDRAIELSYPGFYASRRNYDVAGGRNAQGQYRYGVLEQSWRAGGASMGEACALEAFAADAGLTRVRARTTESYGEGNGEPADALLIYDDDDPFVGRIRKSAGVVRHGHE</sequence>
<dbReference type="Pfam" id="PF11379">
    <property type="entry name" value="DUF3182"/>
    <property type="match status" value="1"/>
</dbReference>
<protein>
    <recommendedName>
        <fullName evidence="3">Biotin carboxylase</fullName>
    </recommendedName>
</protein>
<dbReference type="RefSeq" id="WP_051423643.1">
    <property type="nucleotide sequence ID" value="NZ_NEVK01000004.1"/>
</dbReference>
<dbReference type="InterPro" id="IPR021519">
    <property type="entry name" value="DUF3182"/>
</dbReference>
<organism evidence="1 2">
    <name type="scientific">Bordetella genomosp. 7</name>
    <dbReference type="NCBI Taxonomy" id="1416805"/>
    <lineage>
        <taxon>Bacteria</taxon>
        <taxon>Pseudomonadati</taxon>
        <taxon>Pseudomonadota</taxon>
        <taxon>Betaproteobacteria</taxon>
        <taxon>Burkholderiales</taxon>
        <taxon>Alcaligenaceae</taxon>
        <taxon>Bordetella</taxon>
    </lineage>
</organism>
<dbReference type="SUPFAM" id="SSF56059">
    <property type="entry name" value="Glutathione synthetase ATP-binding domain-like"/>
    <property type="match status" value="1"/>
</dbReference>
<evidence type="ECO:0000313" key="1">
    <source>
        <dbReference type="EMBL" id="OZI22529.1"/>
    </source>
</evidence>
<dbReference type="AlphaFoldDB" id="A0A261RBZ9"/>
<reference evidence="2" key="1">
    <citation type="submission" date="2017-05" db="EMBL/GenBank/DDBJ databases">
        <title>Complete and WGS of Bordetella genogroups.</title>
        <authorList>
            <person name="Spilker T."/>
            <person name="Lipuma J."/>
        </authorList>
    </citation>
    <scope>NUCLEOTIDE SEQUENCE [LARGE SCALE GENOMIC DNA]</scope>
    <source>
        <strain evidence="2">AU18089</strain>
    </source>
</reference>
<proteinExistence type="predicted"/>
<dbReference type="Proteomes" id="UP000216947">
    <property type="component" value="Unassembled WGS sequence"/>
</dbReference>
<name>A0A261RBZ9_9BORD</name>
<comment type="caution">
    <text evidence="1">The sequence shown here is derived from an EMBL/GenBank/DDBJ whole genome shotgun (WGS) entry which is preliminary data.</text>
</comment>
<accession>A0A261RBZ9</accession>
<dbReference type="EMBL" id="NEVK01000004">
    <property type="protein sequence ID" value="OZI22529.1"/>
    <property type="molecule type" value="Genomic_DNA"/>
</dbReference>